<evidence type="ECO:0000256" key="1">
    <source>
        <dbReference type="SAM" id="MobiDB-lite"/>
    </source>
</evidence>
<proteinExistence type="predicted"/>
<name>A0A4Z0JA23_9LACO</name>
<feature type="chain" id="PRO_5021217528" description="Lipoprotein" evidence="2">
    <location>
        <begin position="26"/>
        <end position="339"/>
    </location>
</feature>
<gene>
    <name evidence="3" type="ORF">EGT51_03690</name>
</gene>
<accession>A0A4Z0JA23</accession>
<evidence type="ECO:0008006" key="5">
    <source>
        <dbReference type="Google" id="ProtNLM"/>
    </source>
</evidence>
<keyword evidence="4" id="KW-1185">Reference proteome</keyword>
<dbReference type="Proteomes" id="UP000297348">
    <property type="component" value="Unassembled WGS sequence"/>
</dbReference>
<organism evidence="3 4">
    <name type="scientific">Levilactobacillus suantsaiihabitans</name>
    <dbReference type="NCBI Taxonomy" id="2487722"/>
    <lineage>
        <taxon>Bacteria</taxon>
        <taxon>Bacillati</taxon>
        <taxon>Bacillota</taxon>
        <taxon>Bacilli</taxon>
        <taxon>Lactobacillales</taxon>
        <taxon>Lactobacillaceae</taxon>
        <taxon>Levilactobacillus</taxon>
    </lineage>
</organism>
<dbReference type="AlphaFoldDB" id="A0A4Z0JA23"/>
<feature type="region of interest" description="Disordered" evidence="1">
    <location>
        <begin position="217"/>
        <end position="236"/>
    </location>
</feature>
<sequence>MKRRYLMIVSLLVLTIVMVGCGATAENQKVAGPARSYEAKVAAINRQAKAIKQAHSVPKQVAALKKLEHAAADYYRRKQKSQQVTLVYQNTVKDIKQLIQAENLQRLKRQSSAKLNQETSTDLARKNIALKDLKAELVSQQGVVYTAPALKRLIVRIDKQLLKNQAQAKAHGEGQRKPVVGKSAKTATGVQTMNLHQIKAGDYTSLMGSWKEVGEGFNASDGKGPRWSKPSGRKLTVSKTSLRDGSIALRTARNGRTTLTEDETSGKTVEKPGKIIFQEGDDLIQGDVLELSGNVGVNCWSIDFLPKGSSIKDWPANISPSKEHIEMGHPHFWEVFERE</sequence>
<evidence type="ECO:0000256" key="2">
    <source>
        <dbReference type="SAM" id="SignalP"/>
    </source>
</evidence>
<dbReference type="PROSITE" id="PS51257">
    <property type="entry name" value="PROKAR_LIPOPROTEIN"/>
    <property type="match status" value="1"/>
</dbReference>
<reference evidence="3 4" key="1">
    <citation type="submission" date="2018-10" db="EMBL/GenBank/DDBJ databases">
        <title>Lactobacillus sp. R7 and Lactobacillus sp. R19 isolated from fermented mustard green product of Taiwan.</title>
        <authorList>
            <person name="Lin S.-T."/>
        </authorList>
    </citation>
    <scope>NUCLEOTIDE SEQUENCE [LARGE SCALE GENOMIC DNA]</scope>
    <source>
        <strain evidence="3 4">BCRC 81129</strain>
    </source>
</reference>
<dbReference type="OrthoDB" id="2327946at2"/>
<feature type="signal peptide" evidence="2">
    <location>
        <begin position="1"/>
        <end position="25"/>
    </location>
</feature>
<comment type="caution">
    <text evidence="3">The sequence shown here is derived from an EMBL/GenBank/DDBJ whole genome shotgun (WGS) entry which is preliminary data.</text>
</comment>
<dbReference type="RefSeq" id="WP_135367444.1">
    <property type="nucleotide sequence ID" value="NZ_RKLX01000004.1"/>
</dbReference>
<evidence type="ECO:0000313" key="4">
    <source>
        <dbReference type="Proteomes" id="UP000297348"/>
    </source>
</evidence>
<evidence type="ECO:0000313" key="3">
    <source>
        <dbReference type="EMBL" id="TGD19617.1"/>
    </source>
</evidence>
<dbReference type="EMBL" id="RKLX01000004">
    <property type="protein sequence ID" value="TGD19617.1"/>
    <property type="molecule type" value="Genomic_DNA"/>
</dbReference>
<protein>
    <recommendedName>
        <fullName evidence="5">Lipoprotein</fullName>
    </recommendedName>
</protein>
<keyword evidence="2" id="KW-0732">Signal</keyword>